<gene>
    <name evidence="2" type="ORF">HNAJ_LOCUS10533</name>
</gene>
<proteinExistence type="predicted"/>
<feature type="compositionally biased region" description="Polar residues" evidence="1">
    <location>
        <begin position="264"/>
        <end position="277"/>
    </location>
</feature>
<accession>A0A0R3TSC3</accession>
<dbReference type="AlphaFoldDB" id="A0A0R3TSC3"/>
<dbReference type="EMBL" id="UZAE01013095">
    <property type="protein sequence ID" value="VDO08199.1"/>
    <property type="molecule type" value="Genomic_DNA"/>
</dbReference>
<dbReference type="OrthoDB" id="6254633at2759"/>
<evidence type="ECO:0000313" key="3">
    <source>
        <dbReference type="Proteomes" id="UP000278807"/>
    </source>
</evidence>
<evidence type="ECO:0000313" key="2">
    <source>
        <dbReference type="EMBL" id="VDO08199.1"/>
    </source>
</evidence>
<reference evidence="4" key="1">
    <citation type="submission" date="2017-02" db="UniProtKB">
        <authorList>
            <consortium name="WormBaseParasite"/>
        </authorList>
    </citation>
    <scope>IDENTIFICATION</scope>
</reference>
<dbReference type="WBParaSite" id="HNAJ_0001053801-mRNA-1">
    <property type="protein sequence ID" value="HNAJ_0001053801-mRNA-1"/>
    <property type="gene ID" value="HNAJ_0001053801"/>
</dbReference>
<dbReference type="Proteomes" id="UP000278807">
    <property type="component" value="Unassembled WGS sequence"/>
</dbReference>
<sequence length="438" mass="50983">MGTTYSKCWRFRSKNGESRNYLGKINSSEAFLEEAIVDQGGNEHSDVNSIFQSKTLFHYESPGYSPIFVNVLQNSKLARNDRTMQHVSRFYHLSEDPAPENTKSYRKTNFRSRSSSAFLQHDMHDRTQHHPRPKPYLPIFPYNYGVRMVKEILTKAVENSETINKTNPTMKIYNITYKDDKENNVEGQQIQASAYKTYPAKSLLERSIRKRRVRTLSRTMPRSLSIKKQTKATKIQEKSKVSHRNQAFIIAAKTIVSNRDRSKGNTTRPSRTKPSTETIRKQKPVAKSHQAETSSHVISIDTKQIRSGYSKRQLENERTNSIETPSSTTIMTSKCMAKIPRHTTHAPYKVRLFLKEYETIDNLVTDPDDQRIEIICDRHMCKLDIYDKREIAGYLIYTIDIECETMAWLKECIQDLDAVFGLKIYWQFYAALERKYLS</sequence>
<evidence type="ECO:0000256" key="1">
    <source>
        <dbReference type="SAM" id="MobiDB-lite"/>
    </source>
</evidence>
<organism evidence="4">
    <name type="scientific">Rodentolepis nana</name>
    <name type="common">Dwarf tapeworm</name>
    <name type="synonym">Hymenolepis nana</name>
    <dbReference type="NCBI Taxonomy" id="102285"/>
    <lineage>
        <taxon>Eukaryota</taxon>
        <taxon>Metazoa</taxon>
        <taxon>Spiralia</taxon>
        <taxon>Lophotrochozoa</taxon>
        <taxon>Platyhelminthes</taxon>
        <taxon>Cestoda</taxon>
        <taxon>Eucestoda</taxon>
        <taxon>Cyclophyllidea</taxon>
        <taxon>Hymenolepididae</taxon>
        <taxon>Rodentolepis</taxon>
    </lineage>
</organism>
<reference evidence="2 3" key="2">
    <citation type="submission" date="2018-11" db="EMBL/GenBank/DDBJ databases">
        <authorList>
            <consortium name="Pathogen Informatics"/>
        </authorList>
    </citation>
    <scope>NUCLEOTIDE SEQUENCE [LARGE SCALE GENOMIC DNA]</scope>
</reference>
<evidence type="ECO:0000313" key="4">
    <source>
        <dbReference type="WBParaSite" id="HNAJ_0001053801-mRNA-1"/>
    </source>
</evidence>
<keyword evidence="3" id="KW-1185">Reference proteome</keyword>
<protein>
    <submittedName>
        <fullName evidence="4">Ras-associating domain-containing protein</fullName>
    </submittedName>
</protein>
<name>A0A0R3TSC3_RODNA</name>
<feature type="region of interest" description="Disordered" evidence="1">
    <location>
        <begin position="256"/>
        <end position="295"/>
    </location>
</feature>